<dbReference type="RefSeq" id="WP_011440839.1">
    <property type="nucleotide sequence ID" value="NC_007778.1"/>
</dbReference>
<dbReference type="Proteomes" id="UP000008809">
    <property type="component" value="Chromosome"/>
</dbReference>
<evidence type="ECO:0000313" key="2">
    <source>
        <dbReference type="Proteomes" id="UP000008809"/>
    </source>
</evidence>
<dbReference type="eggNOG" id="ENOG5033BKY">
    <property type="taxonomic scope" value="Bacteria"/>
</dbReference>
<reference evidence="1 2" key="1">
    <citation type="submission" date="2006-01" db="EMBL/GenBank/DDBJ databases">
        <title>Complete sequence of Rhodopseudomonas palustris HaA2.</title>
        <authorList>
            <consortium name="US DOE Joint Genome Institute"/>
            <person name="Copeland A."/>
            <person name="Lucas S."/>
            <person name="Lapidus A."/>
            <person name="Barry K."/>
            <person name="Detter J.C."/>
            <person name="Glavina T."/>
            <person name="Hammon N."/>
            <person name="Israni S."/>
            <person name="Pitluck S."/>
            <person name="Chain P."/>
            <person name="Malfatti S."/>
            <person name="Shin M."/>
            <person name="Vergez L."/>
            <person name="Schmutz J."/>
            <person name="Larimer F."/>
            <person name="Land M."/>
            <person name="Hauser L."/>
            <person name="Pelletier D.A."/>
            <person name="Kyrpides N."/>
            <person name="Anderson I."/>
            <person name="Oda Y."/>
            <person name="Harwood C.S."/>
            <person name="Richardson P."/>
        </authorList>
    </citation>
    <scope>NUCLEOTIDE SEQUENCE [LARGE SCALE GENOMIC DNA]</scope>
    <source>
        <strain evidence="1 2">HaA2</strain>
    </source>
</reference>
<dbReference type="OrthoDB" id="8138957at2"/>
<proteinExistence type="predicted"/>
<sequence>MSNAATALIVTPEGDHVTGRCACCGRVSRCVWGTVSTDDAGLAAYYVHWSVGHVAEVGADLDLIIGRWGDGTSAADRCVVRLHHVVNPDGVMVQDAAIRGGLDRLVTRTLLRAEVIGTPLAAEAFAIYDAIIVQDARLAELRGTAA</sequence>
<dbReference type="HOGENOM" id="CLU_126570_0_0_5"/>
<dbReference type="AlphaFoldDB" id="Q2IYQ9"/>
<dbReference type="STRING" id="316058.RPB_1943"/>
<dbReference type="EMBL" id="CP000250">
    <property type="protein sequence ID" value="ABD06651.1"/>
    <property type="molecule type" value="Genomic_DNA"/>
</dbReference>
<keyword evidence="2" id="KW-1185">Reference proteome</keyword>
<accession>Q2IYQ9</accession>
<evidence type="ECO:0000313" key="1">
    <source>
        <dbReference type="EMBL" id="ABD06651.1"/>
    </source>
</evidence>
<protein>
    <submittedName>
        <fullName evidence="1">Uncharacterized protein</fullName>
    </submittedName>
</protein>
<name>Q2IYQ9_RHOP2</name>
<gene>
    <name evidence="1" type="ordered locus">RPB_1943</name>
</gene>
<dbReference type="KEGG" id="rpb:RPB_1943"/>
<organism evidence="1 2">
    <name type="scientific">Rhodopseudomonas palustris (strain HaA2)</name>
    <dbReference type="NCBI Taxonomy" id="316058"/>
    <lineage>
        <taxon>Bacteria</taxon>
        <taxon>Pseudomonadati</taxon>
        <taxon>Pseudomonadota</taxon>
        <taxon>Alphaproteobacteria</taxon>
        <taxon>Hyphomicrobiales</taxon>
        <taxon>Nitrobacteraceae</taxon>
        <taxon>Rhodopseudomonas</taxon>
    </lineage>
</organism>